<dbReference type="Proteomes" id="UP000231501">
    <property type="component" value="Unassembled WGS sequence"/>
</dbReference>
<sequence>MTTTLASTTPPANGTIPAHAASVSADIPTVIRDWRREAALRLGASPEVARHFGATGLIELAGQPLSLHPLHDEPAGAWLAVTRAARPEAVGEDAWCDALLLATGQALVASHAACGLNDDGEAVLILRTAAGHAHPDLLAVELAGLLQLRQALLEGVTARAGAAASAGTAVTAVPAAGPVDATPSRGADAADAADVETPFLEAPERVLVRVHGALLQAGLPAAEALAGARSGSFTLDGVSIGLACEDGTDTLVLVADLGAEALDTLERRRLALQANTTLMAFAGVAVARERGR</sequence>
<reference evidence="1 2" key="1">
    <citation type="submission" date="2017-11" db="EMBL/GenBank/DDBJ databases">
        <title>Draft genome sequence of Mitsuaria sp. HWN-4.</title>
        <authorList>
            <person name="Gundlapally S.R."/>
        </authorList>
    </citation>
    <scope>NUCLEOTIDE SEQUENCE [LARGE SCALE GENOMIC DNA]</scope>
    <source>
        <strain evidence="1 2">HWN-4</strain>
    </source>
</reference>
<proteinExistence type="predicted"/>
<feature type="non-terminal residue" evidence="1">
    <location>
        <position position="292"/>
    </location>
</feature>
<accession>A0A2G9C2R6</accession>
<name>A0A2G9C2R6_9BURK</name>
<dbReference type="EMBL" id="PEOG01000107">
    <property type="protein sequence ID" value="PIM50697.1"/>
    <property type="molecule type" value="Genomic_DNA"/>
</dbReference>
<dbReference type="AlphaFoldDB" id="A0A2G9C2R6"/>
<evidence type="ECO:0000313" key="2">
    <source>
        <dbReference type="Proteomes" id="UP000231501"/>
    </source>
</evidence>
<dbReference type="RefSeq" id="WP_099864230.1">
    <property type="nucleotide sequence ID" value="NZ_PEOG01000107.1"/>
</dbReference>
<gene>
    <name evidence="1" type="ORF">CS062_23690</name>
</gene>
<evidence type="ECO:0000313" key="1">
    <source>
        <dbReference type="EMBL" id="PIM50697.1"/>
    </source>
</evidence>
<comment type="caution">
    <text evidence="1">The sequence shown here is derived from an EMBL/GenBank/DDBJ whole genome shotgun (WGS) entry which is preliminary data.</text>
</comment>
<keyword evidence="2" id="KW-1185">Reference proteome</keyword>
<organism evidence="1 2">
    <name type="scientific">Roseateles chitinivorans</name>
    <dbReference type="NCBI Taxonomy" id="2917965"/>
    <lineage>
        <taxon>Bacteria</taxon>
        <taxon>Pseudomonadati</taxon>
        <taxon>Pseudomonadota</taxon>
        <taxon>Betaproteobacteria</taxon>
        <taxon>Burkholderiales</taxon>
        <taxon>Sphaerotilaceae</taxon>
        <taxon>Roseateles</taxon>
    </lineage>
</organism>
<protein>
    <submittedName>
        <fullName evidence="1">Uncharacterized protein</fullName>
    </submittedName>
</protein>
<dbReference type="OrthoDB" id="8812065at2"/>